<dbReference type="OrthoDB" id="9789836at2"/>
<dbReference type="Proteomes" id="UP000027665">
    <property type="component" value="Unassembled WGS sequence"/>
</dbReference>
<dbReference type="InterPro" id="IPR043167">
    <property type="entry name" value="LpxI_C_sf"/>
</dbReference>
<dbReference type="InterPro" id="IPR053174">
    <property type="entry name" value="LpxI"/>
</dbReference>
<dbReference type="Gene3D" id="3.40.140.80">
    <property type="match status" value="1"/>
</dbReference>
<dbReference type="eggNOG" id="COG3494">
    <property type="taxonomic scope" value="Bacteria"/>
</dbReference>
<dbReference type="Gene3D" id="3.40.50.20">
    <property type="match status" value="1"/>
</dbReference>
<evidence type="ECO:0000313" key="4">
    <source>
        <dbReference type="Proteomes" id="UP000027665"/>
    </source>
</evidence>
<keyword evidence="3" id="KW-0548">Nucleotidyltransferase</keyword>
<comment type="caution">
    <text evidence="3">The sequence shown here is derived from an EMBL/GenBank/DDBJ whole genome shotgun (WGS) entry which is preliminary data.</text>
</comment>
<dbReference type="STRING" id="2754.EH55_04440"/>
<name>A0A073IRY8_9BACT</name>
<evidence type="ECO:0000259" key="2">
    <source>
        <dbReference type="Pfam" id="PF17930"/>
    </source>
</evidence>
<dbReference type="EMBL" id="JMKI01000031">
    <property type="protein sequence ID" value="KEJ92256.1"/>
    <property type="molecule type" value="Genomic_DNA"/>
</dbReference>
<feature type="domain" description="LpxI N-terminal" evidence="2">
    <location>
        <begin position="5"/>
        <end position="132"/>
    </location>
</feature>
<dbReference type="InterPro" id="IPR041255">
    <property type="entry name" value="LpxI_N"/>
</dbReference>
<dbReference type="PANTHER" id="PTHR39962:SF1">
    <property type="entry name" value="LPXI FAMILY PROTEIN"/>
    <property type="match status" value="1"/>
</dbReference>
<dbReference type="GeneID" id="90983553"/>
<dbReference type="RefSeq" id="WP_037975972.1">
    <property type="nucleotide sequence ID" value="NZ_CAMETI010000010.1"/>
</dbReference>
<dbReference type="GO" id="GO:0016779">
    <property type="term" value="F:nucleotidyltransferase activity"/>
    <property type="evidence" value="ECO:0007669"/>
    <property type="project" value="UniProtKB-KW"/>
</dbReference>
<accession>A0A073IRY8</accession>
<dbReference type="InterPro" id="IPR010415">
    <property type="entry name" value="LpxI_C"/>
</dbReference>
<keyword evidence="3" id="KW-0808">Transferase</keyword>
<gene>
    <name evidence="3" type="ORF">EH55_04440</name>
</gene>
<sequence>MEEQTALIAGEGSLPVEIASRLTDRGRPPVVYSIRENVGALSRYALDVVNITKPDFGFTIKDMRKHGVKNVIMAGTVSKTLIFKPSLFDLTTQRFLAGLLFRDDHSLLGAIVDFLEKEGFHVLSYRDIVPDLLAKSGHIAGRRPTKEELDDAEYGFSICKAVVPLSFGQTVITHKRSVVAVEAMEGTDATLLRAGSLCKGGVVAKMMRLDQDERYDIPTVGPETLYHMAQAKLTCLALHAGWTLIVEPEKFRKAAEEKNISVIGVEVCRSL</sequence>
<dbReference type="AlphaFoldDB" id="A0A073IRY8"/>
<keyword evidence="4" id="KW-1185">Reference proteome</keyword>
<dbReference type="Pfam" id="PF06230">
    <property type="entry name" value="LpxI_C"/>
    <property type="match status" value="1"/>
</dbReference>
<organism evidence="3 4">
    <name type="scientific">Synergistes jonesii</name>
    <dbReference type="NCBI Taxonomy" id="2754"/>
    <lineage>
        <taxon>Bacteria</taxon>
        <taxon>Thermotogati</taxon>
        <taxon>Synergistota</taxon>
        <taxon>Synergistia</taxon>
        <taxon>Synergistales</taxon>
        <taxon>Synergistaceae</taxon>
        <taxon>Synergistes</taxon>
    </lineage>
</organism>
<dbReference type="PANTHER" id="PTHR39962">
    <property type="entry name" value="BLL4848 PROTEIN"/>
    <property type="match status" value="1"/>
</dbReference>
<dbReference type="Pfam" id="PF17930">
    <property type="entry name" value="LpxI_N"/>
    <property type="match status" value="1"/>
</dbReference>
<feature type="domain" description="LpxI C-terminal" evidence="1">
    <location>
        <begin position="136"/>
        <end position="263"/>
    </location>
</feature>
<protein>
    <submittedName>
        <fullName evidence="3">Phosphatidate cytidylyltransferase</fullName>
    </submittedName>
</protein>
<proteinExistence type="predicted"/>
<evidence type="ECO:0000259" key="1">
    <source>
        <dbReference type="Pfam" id="PF06230"/>
    </source>
</evidence>
<dbReference type="PATRIC" id="fig|2754.20.peg.66"/>
<reference evidence="3 4" key="1">
    <citation type="submission" date="2014-04" db="EMBL/GenBank/DDBJ databases">
        <title>Draft Genome Sequence of Synergistes jonesii.</title>
        <authorList>
            <person name="Coil D.A."/>
            <person name="Eisen J.A."/>
            <person name="Holland-Moritz H.E."/>
        </authorList>
    </citation>
    <scope>NUCLEOTIDE SEQUENCE [LARGE SCALE GENOMIC DNA]</scope>
    <source>
        <strain evidence="3 4">78-1</strain>
    </source>
</reference>
<evidence type="ECO:0000313" key="3">
    <source>
        <dbReference type="EMBL" id="KEJ92256.1"/>
    </source>
</evidence>